<dbReference type="InterPro" id="IPR010994">
    <property type="entry name" value="RuvA_2-like"/>
</dbReference>
<evidence type="ECO:0000256" key="1">
    <source>
        <dbReference type="ARBA" id="ARBA00006525"/>
    </source>
</evidence>
<name>A0A1S1YX56_FLAPC</name>
<dbReference type="SUPFAM" id="SSF47781">
    <property type="entry name" value="RuvA domain 2-like"/>
    <property type="match status" value="1"/>
</dbReference>
<dbReference type="InterPro" id="IPR003488">
    <property type="entry name" value="DprA"/>
</dbReference>
<feature type="domain" description="Smf/DprA SLOG" evidence="2">
    <location>
        <begin position="83"/>
        <end position="296"/>
    </location>
</feature>
<feature type="domain" description="DprA winged helix" evidence="3">
    <location>
        <begin position="313"/>
        <end position="367"/>
    </location>
</feature>
<dbReference type="EMBL" id="JRYR02000001">
    <property type="protein sequence ID" value="OHX65600.1"/>
    <property type="molecule type" value="Genomic_DNA"/>
</dbReference>
<dbReference type="Pfam" id="PF17782">
    <property type="entry name" value="WHD_DprA"/>
    <property type="match status" value="1"/>
</dbReference>
<comment type="caution">
    <text evidence="4">The sequence shown here is derived from an EMBL/GenBank/DDBJ whole genome shotgun (WGS) entry which is preliminary data.</text>
</comment>
<dbReference type="AlphaFoldDB" id="A0A1S1YX56"/>
<dbReference type="Pfam" id="PF02481">
    <property type="entry name" value="DNA_processg_A"/>
    <property type="match status" value="1"/>
</dbReference>
<dbReference type="SUPFAM" id="SSF102405">
    <property type="entry name" value="MCP/YpsA-like"/>
    <property type="match status" value="1"/>
</dbReference>
<evidence type="ECO:0000313" key="4">
    <source>
        <dbReference type="EMBL" id="OHX65600.1"/>
    </source>
</evidence>
<dbReference type="PANTHER" id="PTHR43022:SF1">
    <property type="entry name" value="PROTEIN SMF"/>
    <property type="match status" value="1"/>
</dbReference>
<dbReference type="PANTHER" id="PTHR43022">
    <property type="entry name" value="PROTEIN SMF"/>
    <property type="match status" value="1"/>
</dbReference>
<evidence type="ECO:0000259" key="3">
    <source>
        <dbReference type="Pfam" id="PF17782"/>
    </source>
</evidence>
<dbReference type="Pfam" id="PF14520">
    <property type="entry name" value="HHH_5"/>
    <property type="match status" value="1"/>
</dbReference>
<dbReference type="RefSeq" id="WP_044221997.1">
    <property type="nucleotide sequence ID" value="NZ_JRYR02000001.1"/>
</dbReference>
<dbReference type="NCBIfam" id="TIGR00732">
    <property type="entry name" value="dprA"/>
    <property type="match status" value="1"/>
</dbReference>
<comment type="similarity">
    <text evidence="1">Belongs to the DprA/Smf family.</text>
</comment>
<keyword evidence="5" id="KW-1185">Reference proteome</keyword>
<evidence type="ECO:0000259" key="2">
    <source>
        <dbReference type="Pfam" id="PF02481"/>
    </source>
</evidence>
<evidence type="ECO:0000313" key="5">
    <source>
        <dbReference type="Proteomes" id="UP000179797"/>
    </source>
</evidence>
<dbReference type="InterPro" id="IPR057666">
    <property type="entry name" value="DrpA_SLOG"/>
</dbReference>
<dbReference type="GO" id="GO:0009294">
    <property type="term" value="P:DNA-mediated transformation"/>
    <property type="evidence" value="ECO:0007669"/>
    <property type="project" value="InterPro"/>
</dbReference>
<sequence length="372" mass="41131">MTINQTKFYELWLNNIPGIGGATSKLLISHIGSAEEVYKSKPSSLKKVLGIGENTVHSIQQSKKYLSKIENEVRKIEKGDVRVLTYTDEDFPKRMKLQKDAPYLIYVKGKAKGLHAAKTVGIVGSRSANQYGKGVTAELVRELSQFKDINIISGLAYGIDIQAHKSSLDNKVGTIGVLANGLNKVYPSIHSKVAHEMVNEHNSGLISENLMDSEPDGPKFPARNRIIAALSDVLVVVQGMKKGGALITADIANSYHKEVFAVPGKIDDPLSEGCNNLIKYQKARILTNTNDIIKMMNWDIQPVKSKQTILFSENDLSKDEIVIVNLIKEHDYHIEELAIQLQTPIPKLSGRLLQLELKGIIKLKPGNIYGLK</sequence>
<dbReference type="Gene3D" id="1.10.10.10">
    <property type="entry name" value="Winged helix-like DNA-binding domain superfamily/Winged helix DNA-binding domain"/>
    <property type="match status" value="1"/>
</dbReference>
<proteinExistence type="inferred from homology"/>
<gene>
    <name evidence="4" type="ORF">NH26_04165</name>
</gene>
<dbReference type="OrthoDB" id="9785707at2"/>
<protein>
    <submittedName>
        <fullName evidence="4">DNA protecting protein DprA</fullName>
    </submittedName>
</protein>
<dbReference type="InterPro" id="IPR036388">
    <property type="entry name" value="WH-like_DNA-bd_sf"/>
</dbReference>
<dbReference type="Gene3D" id="3.40.50.450">
    <property type="match status" value="1"/>
</dbReference>
<dbReference type="Proteomes" id="UP000179797">
    <property type="component" value="Unassembled WGS sequence"/>
</dbReference>
<accession>A0A1S1YX56</accession>
<dbReference type="STRING" id="915059.NH26_04165"/>
<dbReference type="InterPro" id="IPR041614">
    <property type="entry name" value="DprA_WH"/>
</dbReference>
<reference evidence="4 5" key="1">
    <citation type="journal article" date="2012" name="Int. J. Syst. Evol. Microbiol.">
        <title>Flammeovirga pacifica sp. nov., isolated from deep-sea sediment.</title>
        <authorList>
            <person name="Xu H."/>
            <person name="Fu Y."/>
            <person name="Yang N."/>
            <person name="Ding Z."/>
            <person name="Lai Q."/>
            <person name="Zeng R."/>
        </authorList>
    </citation>
    <scope>NUCLEOTIDE SEQUENCE [LARGE SCALE GENOMIC DNA]</scope>
    <source>
        <strain evidence="5">DSM 24597 / LMG 26175 / WPAGA1</strain>
    </source>
</reference>
<organism evidence="4 5">
    <name type="scientific">Flammeovirga pacifica</name>
    <dbReference type="NCBI Taxonomy" id="915059"/>
    <lineage>
        <taxon>Bacteria</taxon>
        <taxon>Pseudomonadati</taxon>
        <taxon>Bacteroidota</taxon>
        <taxon>Cytophagia</taxon>
        <taxon>Cytophagales</taxon>
        <taxon>Flammeovirgaceae</taxon>
        <taxon>Flammeovirga</taxon>
    </lineage>
</organism>